<name>A0AAV1RA52_9ROSI</name>
<dbReference type="EMBL" id="CAWUPB010000913">
    <property type="protein sequence ID" value="CAK7330577.1"/>
    <property type="molecule type" value="Genomic_DNA"/>
</dbReference>
<reference evidence="1 2" key="1">
    <citation type="submission" date="2024-01" db="EMBL/GenBank/DDBJ databases">
        <authorList>
            <person name="Waweru B."/>
        </authorList>
    </citation>
    <scope>NUCLEOTIDE SEQUENCE [LARGE SCALE GENOMIC DNA]</scope>
</reference>
<organism evidence="1 2">
    <name type="scientific">Dovyalis caffra</name>
    <dbReference type="NCBI Taxonomy" id="77055"/>
    <lineage>
        <taxon>Eukaryota</taxon>
        <taxon>Viridiplantae</taxon>
        <taxon>Streptophyta</taxon>
        <taxon>Embryophyta</taxon>
        <taxon>Tracheophyta</taxon>
        <taxon>Spermatophyta</taxon>
        <taxon>Magnoliopsida</taxon>
        <taxon>eudicotyledons</taxon>
        <taxon>Gunneridae</taxon>
        <taxon>Pentapetalae</taxon>
        <taxon>rosids</taxon>
        <taxon>fabids</taxon>
        <taxon>Malpighiales</taxon>
        <taxon>Salicaceae</taxon>
        <taxon>Flacourtieae</taxon>
        <taxon>Dovyalis</taxon>
    </lineage>
</organism>
<evidence type="ECO:0000313" key="1">
    <source>
        <dbReference type="EMBL" id="CAK7330577.1"/>
    </source>
</evidence>
<evidence type="ECO:0000313" key="2">
    <source>
        <dbReference type="Proteomes" id="UP001314170"/>
    </source>
</evidence>
<comment type="caution">
    <text evidence="1">The sequence shown here is derived from an EMBL/GenBank/DDBJ whole genome shotgun (WGS) entry which is preliminary data.</text>
</comment>
<proteinExistence type="predicted"/>
<dbReference type="AlphaFoldDB" id="A0AAV1RA52"/>
<gene>
    <name evidence="1" type="ORF">DCAF_LOCUS8028</name>
</gene>
<sequence>MILPSNHLRDIGSAPPMLNLLVTTSTGRLWEFHFLTWSKIAIFMVIANLGRSRRLLEGPTCLIRRIFSFLLDSKTEVLKIQGANAVLDVMGVHGKVRRREAHSLLIRWTRKRLGNQNPNSKKNDGCSSIMHEYSLDESLLPNPSNYVLSSNTIIQAFEVGSSAASSADMQL</sequence>
<dbReference type="Proteomes" id="UP001314170">
    <property type="component" value="Unassembled WGS sequence"/>
</dbReference>
<keyword evidence="2" id="KW-1185">Reference proteome</keyword>
<protein>
    <submittedName>
        <fullName evidence="1">Uncharacterized protein</fullName>
    </submittedName>
</protein>
<accession>A0AAV1RA52</accession>